<dbReference type="PROSITE" id="PS00606">
    <property type="entry name" value="KS3_1"/>
    <property type="match status" value="1"/>
</dbReference>
<dbReference type="Pfam" id="PF16197">
    <property type="entry name" value="KAsynt_C_assoc"/>
    <property type="match status" value="1"/>
</dbReference>
<dbReference type="Pfam" id="PF02801">
    <property type="entry name" value="Ketoacyl-synt_C"/>
    <property type="match status" value="1"/>
</dbReference>
<dbReference type="AlphaFoldDB" id="A0A834KDH9"/>
<dbReference type="Gene3D" id="3.40.47.10">
    <property type="match status" value="1"/>
</dbReference>
<dbReference type="SUPFAM" id="SSF53901">
    <property type="entry name" value="Thiolase-like"/>
    <property type="match status" value="1"/>
</dbReference>
<dbReference type="InterPro" id="IPR050091">
    <property type="entry name" value="PKS_NRPS_Biosynth_Enz"/>
</dbReference>
<dbReference type="InterPro" id="IPR014031">
    <property type="entry name" value="Ketoacyl_synth_C"/>
</dbReference>
<name>A0A834KDH9_VESVU</name>
<dbReference type="CDD" id="cd00833">
    <property type="entry name" value="PKS"/>
    <property type="match status" value="1"/>
</dbReference>
<keyword evidence="1 2" id="KW-0808">Transferase</keyword>
<accession>A0A834KDH9</accession>
<feature type="domain" description="Ketosynthase family 3 (KS3)" evidence="3">
    <location>
        <begin position="1"/>
        <end position="365"/>
    </location>
</feature>
<dbReference type="InterPro" id="IPR014030">
    <property type="entry name" value="Ketoacyl_synth_N"/>
</dbReference>
<comment type="caution">
    <text evidence="4">The sequence shown here is derived from an EMBL/GenBank/DDBJ whole genome shotgun (WGS) entry which is preliminary data.</text>
</comment>
<evidence type="ECO:0000256" key="1">
    <source>
        <dbReference type="ARBA" id="ARBA00022679"/>
    </source>
</evidence>
<evidence type="ECO:0000256" key="2">
    <source>
        <dbReference type="RuleBase" id="RU003694"/>
    </source>
</evidence>
<evidence type="ECO:0000313" key="5">
    <source>
        <dbReference type="Proteomes" id="UP000614350"/>
    </source>
</evidence>
<proteinExistence type="inferred from homology"/>
<evidence type="ECO:0000259" key="3">
    <source>
        <dbReference type="PROSITE" id="PS52004"/>
    </source>
</evidence>
<organism evidence="4 5">
    <name type="scientific">Vespula vulgaris</name>
    <name type="common">Yellow jacket</name>
    <name type="synonym">Wasp</name>
    <dbReference type="NCBI Taxonomy" id="7454"/>
    <lineage>
        <taxon>Eukaryota</taxon>
        <taxon>Metazoa</taxon>
        <taxon>Ecdysozoa</taxon>
        <taxon>Arthropoda</taxon>
        <taxon>Hexapoda</taxon>
        <taxon>Insecta</taxon>
        <taxon>Pterygota</taxon>
        <taxon>Neoptera</taxon>
        <taxon>Endopterygota</taxon>
        <taxon>Hymenoptera</taxon>
        <taxon>Apocrita</taxon>
        <taxon>Aculeata</taxon>
        <taxon>Vespoidea</taxon>
        <taxon>Vespidae</taxon>
        <taxon>Vespinae</taxon>
        <taxon>Vespula</taxon>
    </lineage>
</organism>
<evidence type="ECO:0000313" key="4">
    <source>
        <dbReference type="EMBL" id="KAF7404751.1"/>
    </source>
</evidence>
<dbReference type="InterPro" id="IPR016039">
    <property type="entry name" value="Thiolase-like"/>
</dbReference>
<protein>
    <recommendedName>
        <fullName evidence="3">Ketosynthase family 3 (KS3) domain-containing protein</fullName>
    </recommendedName>
</protein>
<dbReference type="InterPro" id="IPR020841">
    <property type="entry name" value="PKS_Beta-ketoAc_synthase_dom"/>
</dbReference>
<dbReference type="Pfam" id="PF00109">
    <property type="entry name" value="ketoacyl-synt"/>
    <property type="match status" value="1"/>
</dbReference>
<gene>
    <name evidence="4" type="ORF">HZH66_003657</name>
</gene>
<dbReference type="GO" id="GO:0004312">
    <property type="term" value="F:fatty acid synthase activity"/>
    <property type="evidence" value="ECO:0007669"/>
    <property type="project" value="TreeGrafter"/>
</dbReference>
<dbReference type="PROSITE" id="PS52004">
    <property type="entry name" value="KS3_2"/>
    <property type="match status" value="1"/>
</dbReference>
<keyword evidence="5" id="KW-1185">Reference proteome</keyword>
<dbReference type="InterPro" id="IPR018201">
    <property type="entry name" value="Ketoacyl_synth_AS"/>
</dbReference>
<sequence>MILQGTDGPGVDILLNSLNKKSYKFFKYANPEQGEEVVIPGFAASSYEDPMSRMMFAHTYEAIIDAEINPEDIRGLRTGVFISVCFSDSETTMHHGNNQVDVIVITSTSRNMLAQNISYWLGITGPSYNVDTACSSSLYAMENAYRAIRSGECDYAIVGSSIRVLNQNGHCKVFDEDANDYTRSKCVSVVFLQKVKTAKRIYATIIHAKTNCDGYKKERITFPSMKMQSTLLEKFYEECDVSTAYIPYMEVHGTGRRVGDPEELNSIDQIFTKNRANPLKIGSIKSNIRHTEAVNGICSIVIAIISMESGIIPPNINLHRLRKDLKSFRERWIDVVTKQIPLDGEYIAINSFGFGDANAHVLLKSNPKIKIKRS</sequence>
<dbReference type="GO" id="GO:0006633">
    <property type="term" value="P:fatty acid biosynthetic process"/>
    <property type="evidence" value="ECO:0007669"/>
    <property type="project" value="InterPro"/>
</dbReference>
<dbReference type="SMART" id="SM00825">
    <property type="entry name" value="PKS_KS"/>
    <property type="match status" value="1"/>
</dbReference>
<dbReference type="EMBL" id="JACSEA010000003">
    <property type="protein sequence ID" value="KAF7404751.1"/>
    <property type="molecule type" value="Genomic_DNA"/>
</dbReference>
<dbReference type="PANTHER" id="PTHR43775">
    <property type="entry name" value="FATTY ACID SYNTHASE"/>
    <property type="match status" value="1"/>
</dbReference>
<dbReference type="GO" id="GO:0004315">
    <property type="term" value="F:3-oxoacyl-[acyl-carrier-protein] synthase activity"/>
    <property type="evidence" value="ECO:0007669"/>
    <property type="project" value="InterPro"/>
</dbReference>
<comment type="similarity">
    <text evidence="2">Belongs to the thiolase-like superfamily. Beta-ketoacyl-ACP synthases family.</text>
</comment>
<reference evidence="4" key="1">
    <citation type="journal article" date="2020" name="G3 (Bethesda)">
        <title>High-Quality Assemblies for Three Invasive Social Wasps from the &lt;i&gt;Vespula&lt;/i&gt; Genus.</title>
        <authorList>
            <person name="Harrop T.W.R."/>
            <person name="Guhlin J."/>
            <person name="McLaughlin G.M."/>
            <person name="Permina E."/>
            <person name="Stockwell P."/>
            <person name="Gilligan J."/>
            <person name="Le Lec M.F."/>
            <person name="Gruber M.A.M."/>
            <person name="Quinn O."/>
            <person name="Lovegrove M."/>
            <person name="Duncan E.J."/>
            <person name="Remnant E.J."/>
            <person name="Van Eeckhoven J."/>
            <person name="Graham B."/>
            <person name="Knapp R.A."/>
            <person name="Langford K.W."/>
            <person name="Kronenberg Z."/>
            <person name="Press M.O."/>
            <person name="Eacker S.M."/>
            <person name="Wilson-Rankin E.E."/>
            <person name="Purcell J."/>
            <person name="Lester P.J."/>
            <person name="Dearden P.K."/>
        </authorList>
    </citation>
    <scope>NUCLEOTIDE SEQUENCE</scope>
    <source>
        <strain evidence="4">Marl-1</strain>
    </source>
</reference>
<dbReference type="Proteomes" id="UP000614350">
    <property type="component" value="Unassembled WGS sequence"/>
</dbReference>
<dbReference type="PANTHER" id="PTHR43775:SF23">
    <property type="entry name" value="FATTY ACID SYNTHASE 3"/>
    <property type="match status" value="1"/>
</dbReference>
<dbReference type="InterPro" id="IPR032821">
    <property type="entry name" value="PKS_assoc"/>
</dbReference>